<proteinExistence type="predicted"/>
<dbReference type="Proteomes" id="UP000009882">
    <property type="component" value="Unassembled WGS sequence"/>
</dbReference>
<dbReference type="InParanoid" id="K9G6K1"/>
<accession>K9G6K1</accession>
<organism evidence="2 3">
    <name type="scientific">Penicillium digitatum (strain PHI26 / CECT 20796)</name>
    <name type="common">Green mold</name>
    <dbReference type="NCBI Taxonomy" id="1170229"/>
    <lineage>
        <taxon>Eukaryota</taxon>
        <taxon>Fungi</taxon>
        <taxon>Dikarya</taxon>
        <taxon>Ascomycota</taxon>
        <taxon>Pezizomycotina</taxon>
        <taxon>Eurotiomycetes</taxon>
        <taxon>Eurotiomycetidae</taxon>
        <taxon>Eurotiales</taxon>
        <taxon>Aspergillaceae</taxon>
        <taxon>Penicillium</taxon>
    </lineage>
</organism>
<dbReference type="HOGENOM" id="CLU_3160156_0_0_1"/>
<reference evidence="3" key="1">
    <citation type="journal article" date="2012" name="BMC Genomics">
        <title>Genome sequence of the necrotrophic fungus Penicillium digitatum, the main postharvest pathogen of citrus.</title>
        <authorList>
            <person name="Marcet-Houben M."/>
            <person name="Ballester A.-R."/>
            <person name="de la Fuente B."/>
            <person name="Harries E."/>
            <person name="Marcos J.F."/>
            <person name="Gonzalez-Candelas L."/>
            <person name="Gabaldon T."/>
        </authorList>
    </citation>
    <scope>NUCLEOTIDE SEQUENCE [LARGE SCALE GENOMIC DNA]</scope>
    <source>
        <strain evidence="3">PHI26 / CECT 20796</strain>
    </source>
</reference>
<evidence type="ECO:0000313" key="2">
    <source>
        <dbReference type="EMBL" id="EKV10418.1"/>
    </source>
</evidence>
<dbReference type="EMBL" id="AKCT01000228">
    <property type="protein sequence ID" value="EKV10418.1"/>
    <property type="molecule type" value="Genomic_DNA"/>
</dbReference>
<dbReference type="AlphaFoldDB" id="K9G6K1"/>
<gene>
    <name evidence="2" type="ORF">PDIG_57070</name>
</gene>
<name>K9G6K1_PEND2</name>
<feature type="compositionally biased region" description="Low complexity" evidence="1">
    <location>
        <begin position="8"/>
        <end position="24"/>
    </location>
</feature>
<comment type="caution">
    <text evidence="2">The sequence shown here is derived from an EMBL/GenBank/DDBJ whole genome shotgun (WGS) entry which is preliminary data.</text>
</comment>
<evidence type="ECO:0000313" key="3">
    <source>
        <dbReference type="Proteomes" id="UP000009882"/>
    </source>
</evidence>
<keyword evidence="3" id="KW-1185">Reference proteome</keyword>
<evidence type="ECO:0000256" key="1">
    <source>
        <dbReference type="SAM" id="MobiDB-lite"/>
    </source>
</evidence>
<feature type="region of interest" description="Disordered" evidence="1">
    <location>
        <begin position="1"/>
        <end position="48"/>
    </location>
</feature>
<sequence>MGSLQCDPTSPTSATSPASPTFPSEIPTRVNSKRIALPALKSAPERGS</sequence>
<protein>
    <submittedName>
        <fullName evidence="2">Uncharacterized protein</fullName>
    </submittedName>
</protein>